<feature type="region of interest" description="Disordered" evidence="9">
    <location>
        <begin position="1062"/>
        <end position="1091"/>
    </location>
</feature>
<keyword evidence="12" id="KW-1185">Reference proteome</keyword>
<evidence type="ECO:0000256" key="3">
    <source>
        <dbReference type="ARBA" id="ARBA00022588"/>
    </source>
</evidence>
<dbReference type="Gene3D" id="1.25.40.20">
    <property type="entry name" value="Ankyrin repeat-containing domain"/>
    <property type="match status" value="1"/>
</dbReference>
<accession>A0AAN8PHB0</accession>
<dbReference type="GO" id="GO:0005737">
    <property type="term" value="C:cytoplasm"/>
    <property type="evidence" value="ECO:0007669"/>
    <property type="project" value="UniProtKB-ARBA"/>
</dbReference>
<evidence type="ECO:0000256" key="5">
    <source>
        <dbReference type="ARBA" id="ARBA00022843"/>
    </source>
</evidence>
<dbReference type="AlphaFoldDB" id="A0AAN8PHB0"/>
<keyword evidence="4" id="KW-0677">Repeat</keyword>
<dbReference type="InterPro" id="IPR031964">
    <property type="entry name" value="CARD_dom"/>
</dbReference>
<dbReference type="InterPro" id="IPR001315">
    <property type="entry name" value="CARD"/>
</dbReference>
<evidence type="ECO:0000256" key="9">
    <source>
        <dbReference type="SAM" id="MobiDB-lite"/>
    </source>
</evidence>
<sequence length="1091" mass="123030">MESSPEDKQDYTDTQNEPTVEGKVQLFQAKIDEGRTVFRNRGSVILKSPKGQKRGDKVGLDADEKGARCKTCGRDFTSPPPEELSRCKTCGCEITCPCTSPPPEELSRCKTCGRDIMCPCTSPPPEELSRCKTCGRDIMCPCTSPPPEELSRCKTCGCEITCPCTSPPPEELSRCKACGRDFTCPCTSPPPEELSRCKTCGRDVTCPCTSPPPEELSRCKTCGRDFTCPCTSPPPEELSRCKACGRDFTCPCTSPPPEELSTNQLDNQTTDRSTRDVETHQAPIDHQDDKTTTNDIRKRFIGSIEPSPLMDLLYSKKIITEEEMERIQARMNLRGRTAAAGHLWDILSQKGGEDTGFKWVSPLIEILRDKKILLSKLAEYIQSKCLLYESPPLEEIIYHHRRVIPEVGSRLDSLQAEAETFLYDTKSKDFVPTRACQEGKRILSEKFVLGIIGAVGDGKTIMSRMVANTFLQENRDFVPVVVKSPNDMNSFSCSENNKYLLIVDNMFGIWTRTMKQQIQDWPKHFELLYMKIKEKQLALIYTVRNDISRGCYHILHAYEIFAHETRLHLHENHFQLNKGEKMDILRYHFGDKIDHELYEMISAASVTVGFPYISRMCSTSWKRHLPSLGFRTSLFEFLYSEFEILWKEDRRKYLSLSLVFSSQPLIEDELRAGGITDKIQAINEIAGKPVKIHDVFDSCKSLVGSFITDDAGRMLLTDPVVRSFLLHLFSRFIQVAIKHCPLDLLMDMVTTSVYETKYHVLIKPRFFPNLCSRFAHELQGKNHEVLFHQAFLDTQFLGVYLEQDKSKLLFNAELTMNLTIHDSNDRGHFLHYLCLFGCVESLQLITRHSNKRVSMLFDVDTKEGLDICKLAVASTIDPTEKIDYLRNQKGGTLTTDKLFLTAVESNHIEIVQHLANVTGINIKSMQGCLHHACNSIYDNVEIIQFLVDKGAKVNSKNRDGRTPLHLATARGKEATIACLIQLGANAKSVDKYNRLPIHEAVSRNVGRLDINTPGIIRQLVEAGSPVNSADSNGRTPLSDVNKRFEPRCVDVLKNADISAAQQTEGALLPDKEDETNKTPESGTDKVITLKV</sequence>
<keyword evidence="3" id="KW-0399">Innate immunity</keyword>
<evidence type="ECO:0000313" key="12">
    <source>
        <dbReference type="Proteomes" id="UP001347796"/>
    </source>
</evidence>
<dbReference type="PANTHER" id="PTHR24198:SF165">
    <property type="entry name" value="ANKYRIN REPEAT-CONTAINING PROTEIN-RELATED"/>
    <property type="match status" value="1"/>
</dbReference>
<dbReference type="SMART" id="SM00248">
    <property type="entry name" value="ANK"/>
    <property type="match status" value="3"/>
</dbReference>
<comment type="caution">
    <text evidence="11">The sequence shown here is derived from an EMBL/GenBank/DDBJ whole genome shotgun (WGS) entry which is preliminary data.</text>
</comment>
<dbReference type="PROSITE" id="PS50209">
    <property type="entry name" value="CARD"/>
    <property type="match status" value="1"/>
</dbReference>
<keyword evidence="1" id="KW-1017">Isopeptide bond</keyword>
<feature type="compositionally biased region" description="Polar residues" evidence="9">
    <location>
        <begin position="260"/>
        <end position="271"/>
    </location>
</feature>
<dbReference type="CDD" id="cd01671">
    <property type="entry name" value="CARD"/>
    <property type="match status" value="1"/>
</dbReference>
<keyword evidence="2" id="KW-0597">Phosphoprotein</keyword>
<proteinExistence type="predicted"/>
<evidence type="ECO:0000256" key="7">
    <source>
        <dbReference type="ARBA" id="ARBA00023043"/>
    </source>
</evidence>
<dbReference type="Pfam" id="PF16739">
    <property type="entry name" value="CARD_2"/>
    <property type="match status" value="1"/>
</dbReference>
<dbReference type="Gene3D" id="1.10.533.10">
    <property type="entry name" value="Death Domain, Fas"/>
    <property type="match status" value="1"/>
</dbReference>
<keyword evidence="5" id="KW-0832">Ubl conjugation</keyword>
<evidence type="ECO:0000256" key="4">
    <source>
        <dbReference type="ARBA" id="ARBA00022737"/>
    </source>
</evidence>
<dbReference type="EMBL" id="JAZGQO010000010">
    <property type="protein sequence ID" value="KAK6174988.1"/>
    <property type="molecule type" value="Genomic_DNA"/>
</dbReference>
<evidence type="ECO:0000313" key="11">
    <source>
        <dbReference type="EMBL" id="KAK6174988.1"/>
    </source>
</evidence>
<evidence type="ECO:0000256" key="6">
    <source>
        <dbReference type="ARBA" id="ARBA00022859"/>
    </source>
</evidence>
<dbReference type="PANTHER" id="PTHR24198">
    <property type="entry name" value="ANKYRIN REPEAT AND PROTEIN KINASE DOMAIN-CONTAINING PROTEIN"/>
    <property type="match status" value="1"/>
</dbReference>
<dbReference type="GO" id="GO:0045087">
    <property type="term" value="P:innate immune response"/>
    <property type="evidence" value="ECO:0007669"/>
    <property type="project" value="UniProtKB-KW"/>
</dbReference>
<dbReference type="InterPro" id="IPR011029">
    <property type="entry name" value="DEATH-like_dom_sf"/>
</dbReference>
<feature type="domain" description="CARD" evidence="10">
    <location>
        <begin position="285"/>
        <end position="351"/>
    </location>
</feature>
<dbReference type="SUPFAM" id="SSF48403">
    <property type="entry name" value="Ankyrin repeat"/>
    <property type="match status" value="1"/>
</dbReference>
<dbReference type="InterPro" id="IPR036770">
    <property type="entry name" value="Ankyrin_rpt-contain_sf"/>
</dbReference>
<gene>
    <name evidence="11" type="ORF">SNE40_013533</name>
</gene>
<feature type="repeat" description="ANK" evidence="8">
    <location>
        <begin position="959"/>
        <end position="991"/>
    </location>
</feature>
<evidence type="ECO:0000256" key="2">
    <source>
        <dbReference type="ARBA" id="ARBA00022553"/>
    </source>
</evidence>
<dbReference type="Pfam" id="PF12796">
    <property type="entry name" value="Ank_2"/>
    <property type="match status" value="1"/>
</dbReference>
<dbReference type="Proteomes" id="UP001347796">
    <property type="component" value="Unassembled WGS sequence"/>
</dbReference>
<dbReference type="PROSITE" id="PS50297">
    <property type="entry name" value="ANK_REP_REGION"/>
    <property type="match status" value="1"/>
</dbReference>
<dbReference type="GO" id="GO:0042981">
    <property type="term" value="P:regulation of apoptotic process"/>
    <property type="evidence" value="ECO:0007669"/>
    <property type="project" value="InterPro"/>
</dbReference>
<evidence type="ECO:0000256" key="8">
    <source>
        <dbReference type="PROSITE-ProRule" id="PRU00023"/>
    </source>
</evidence>
<dbReference type="InterPro" id="IPR002110">
    <property type="entry name" value="Ankyrin_rpt"/>
</dbReference>
<keyword evidence="7 8" id="KW-0040">ANK repeat</keyword>
<organism evidence="11 12">
    <name type="scientific">Patella caerulea</name>
    <name type="common">Rayed Mediterranean limpet</name>
    <dbReference type="NCBI Taxonomy" id="87958"/>
    <lineage>
        <taxon>Eukaryota</taxon>
        <taxon>Metazoa</taxon>
        <taxon>Spiralia</taxon>
        <taxon>Lophotrochozoa</taxon>
        <taxon>Mollusca</taxon>
        <taxon>Gastropoda</taxon>
        <taxon>Patellogastropoda</taxon>
        <taxon>Patelloidea</taxon>
        <taxon>Patellidae</taxon>
        <taxon>Patella</taxon>
    </lineage>
</organism>
<feature type="region of interest" description="Disordered" evidence="9">
    <location>
        <begin position="1"/>
        <end position="22"/>
    </location>
</feature>
<dbReference type="InterPro" id="IPR049050">
    <property type="entry name" value="nSTAND3"/>
</dbReference>
<evidence type="ECO:0000256" key="1">
    <source>
        <dbReference type="ARBA" id="ARBA00022499"/>
    </source>
</evidence>
<name>A0AAN8PHB0_PATCE</name>
<feature type="region of interest" description="Disordered" evidence="9">
    <location>
        <begin position="257"/>
        <end position="280"/>
    </location>
</feature>
<dbReference type="PROSITE" id="PS50088">
    <property type="entry name" value="ANK_REPEAT"/>
    <property type="match status" value="1"/>
</dbReference>
<evidence type="ECO:0000259" key="10">
    <source>
        <dbReference type="PROSITE" id="PS50209"/>
    </source>
</evidence>
<dbReference type="SUPFAM" id="SSF47986">
    <property type="entry name" value="DEATH domain"/>
    <property type="match status" value="1"/>
</dbReference>
<reference evidence="11 12" key="1">
    <citation type="submission" date="2024-01" db="EMBL/GenBank/DDBJ databases">
        <title>The genome of the rayed Mediterranean limpet Patella caerulea (Linnaeus, 1758).</title>
        <authorList>
            <person name="Anh-Thu Weber A."/>
            <person name="Halstead-Nussloch G."/>
        </authorList>
    </citation>
    <scope>NUCLEOTIDE SEQUENCE [LARGE SCALE GENOMIC DNA]</scope>
    <source>
        <strain evidence="11">AATW-2023a</strain>
        <tissue evidence="11">Whole specimen</tissue>
    </source>
</reference>
<keyword evidence="6" id="KW-0391">Immunity</keyword>
<dbReference type="Pfam" id="PF20720">
    <property type="entry name" value="nSTAND3"/>
    <property type="match status" value="1"/>
</dbReference>
<feature type="compositionally biased region" description="Basic and acidic residues" evidence="9">
    <location>
        <begin position="1"/>
        <end position="11"/>
    </location>
</feature>
<protein>
    <recommendedName>
        <fullName evidence="10">CARD domain-containing protein</fullName>
    </recommendedName>
</protein>